<evidence type="ECO:0008006" key="5">
    <source>
        <dbReference type="Google" id="ProtNLM"/>
    </source>
</evidence>
<evidence type="ECO:0000259" key="1">
    <source>
        <dbReference type="Pfam" id="PF00646"/>
    </source>
</evidence>
<dbReference type="InterPro" id="IPR055357">
    <property type="entry name" value="LRR_At1g61320_AtMIF1"/>
</dbReference>
<dbReference type="Pfam" id="PF23622">
    <property type="entry name" value="LRR_At1g61320_AtMIF1"/>
    <property type="match status" value="1"/>
</dbReference>
<dbReference type="PANTHER" id="PTHR34145:SF53">
    <property type="entry name" value="LEUCINE-RICH REPEAT DOMAIN SUPERFAMILY"/>
    <property type="match status" value="1"/>
</dbReference>
<protein>
    <recommendedName>
        <fullName evidence="5">F-box domain-containing protein</fullName>
    </recommendedName>
</protein>
<dbReference type="PANTHER" id="PTHR34145">
    <property type="entry name" value="OS02G0105600 PROTEIN"/>
    <property type="match status" value="1"/>
</dbReference>
<dbReference type="SUPFAM" id="SSF81383">
    <property type="entry name" value="F-box domain"/>
    <property type="match status" value="1"/>
</dbReference>
<dbReference type="AlphaFoldDB" id="A0AAV5HX42"/>
<dbReference type="InterPro" id="IPR036047">
    <property type="entry name" value="F-box-like_dom_sf"/>
</dbReference>
<accession>A0AAV5HX42</accession>
<evidence type="ECO:0000313" key="4">
    <source>
        <dbReference type="Proteomes" id="UP001054252"/>
    </source>
</evidence>
<comment type="caution">
    <text evidence="3">The sequence shown here is derived from an EMBL/GenBank/DDBJ whole genome shotgun (WGS) entry which is preliminary data.</text>
</comment>
<dbReference type="InterPro" id="IPR001810">
    <property type="entry name" value="F-box_dom"/>
</dbReference>
<name>A0AAV5HX42_9ROSI</name>
<dbReference type="Gene3D" id="1.20.1280.50">
    <property type="match status" value="1"/>
</dbReference>
<dbReference type="Gene3D" id="3.80.10.10">
    <property type="entry name" value="Ribonuclease Inhibitor"/>
    <property type="match status" value="1"/>
</dbReference>
<evidence type="ECO:0000259" key="2">
    <source>
        <dbReference type="Pfam" id="PF23622"/>
    </source>
</evidence>
<reference evidence="3 4" key="1">
    <citation type="journal article" date="2021" name="Commun. Biol.">
        <title>The genome of Shorea leprosula (Dipterocarpaceae) highlights the ecological relevance of drought in aseasonal tropical rainforests.</title>
        <authorList>
            <person name="Ng K.K.S."/>
            <person name="Kobayashi M.J."/>
            <person name="Fawcett J.A."/>
            <person name="Hatakeyama M."/>
            <person name="Paape T."/>
            <person name="Ng C.H."/>
            <person name="Ang C.C."/>
            <person name="Tnah L.H."/>
            <person name="Lee C.T."/>
            <person name="Nishiyama T."/>
            <person name="Sese J."/>
            <person name="O'Brien M.J."/>
            <person name="Copetti D."/>
            <person name="Mohd Noor M.I."/>
            <person name="Ong R.C."/>
            <person name="Putra M."/>
            <person name="Sireger I.Z."/>
            <person name="Indrioko S."/>
            <person name="Kosugi Y."/>
            <person name="Izuno A."/>
            <person name="Isagi Y."/>
            <person name="Lee S.L."/>
            <person name="Shimizu K.K."/>
        </authorList>
    </citation>
    <scope>NUCLEOTIDE SEQUENCE [LARGE SCALE GENOMIC DNA]</scope>
    <source>
        <strain evidence="3">214</strain>
    </source>
</reference>
<dbReference type="InterPro" id="IPR053772">
    <property type="entry name" value="At1g61320/At1g61330-like"/>
</dbReference>
<dbReference type="CDD" id="cd22160">
    <property type="entry name" value="F-box_AtFBL13-like"/>
    <property type="match status" value="1"/>
</dbReference>
<dbReference type="SUPFAM" id="SSF52047">
    <property type="entry name" value="RNI-like"/>
    <property type="match status" value="1"/>
</dbReference>
<evidence type="ECO:0000313" key="3">
    <source>
        <dbReference type="EMBL" id="GKU91886.1"/>
    </source>
</evidence>
<feature type="domain" description="F-box" evidence="1">
    <location>
        <begin position="9"/>
        <end position="45"/>
    </location>
</feature>
<proteinExistence type="predicted"/>
<organism evidence="3 4">
    <name type="scientific">Rubroshorea leprosula</name>
    <dbReference type="NCBI Taxonomy" id="152421"/>
    <lineage>
        <taxon>Eukaryota</taxon>
        <taxon>Viridiplantae</taxon>
        <taxon>Streptophyta</taxon>
        <taxon>Embryophyta</taxon>
        <taxon>Tracheophyta</taxon>
        <taxon>Spermatophyta</taxon>
        <taxon>Magnoliopsida</taxon>
        <taxon>eudicotyledons</taxon>
        <taxon>Gunneridae</taxon>
        <taxon>Pentapetalae</taxon>
        <taxon>rosids</taxon>
        <taxon>malvids</taxon>
        <taxon>Malvales</taxon>
        <taxon>Dipterocarpaceae</taxon>
        <taxon>Rubroshorea</taxon>
    </lineage>
</organism>
<dbReference type="Pfam" id="PF00646">
    <property type="entry name" value="F-box"/>
    <property type="match status" value="1"/>
</dbReference>
<dbReference type="Proteomes" id="UP001054252">
    <property type="component" value="Unassembled WGS sequence"/>
</dbReference>
<sequence>MEEKAGDFISRLPDEILFYIISLLPFESAIQTIFLSNRWRFLWNMALVQHGTKEDVVSAVSGFLTNFNEQDPVRNTRRLQFHFGNDSVLSATIAPKNKLHLDFSNGNREFPLRFGWQLRLNPQNLLQPTPSSFFVRTLYLISVNHLSSEAVSAMVSSFQFLEELKIIQCNGLESLSIDSNKKLLSLTIFDCPLLKSLHVRCYKLRTFLFRGMLPWLWPEYHFNLANAMFDSRQGPNYDSFRVSEFDPVLLTIKNSEILTLCRWTFEALICPSLSSFKTGFQFYKLRELWWIDNQDQGFNIDALISFLKLCPSLERLFVTIDPRSDSIPHEARCSNEVGKQNQLAGLKVVKLEGFTNPEAEILLAERLQEVVTVDPTILTKSDGICFRSLVKVPSYHPMDPPPESLERKYIYKYTAVENTNESCLNHAHMSL</sequence>
<dbReference type="EMBL" id="BPVZ01000005">
    <property type="protein sequence ID" value="GKU91886.1"/>
    <property type="molecule type" value="Genomic_DNA"/>
</dbReference>
<feature type="domain" description="At1g61320/AtMIF1 LRR" evidence="2">
    <location>
        <begin position="137"/>
        <end position="356"/>
    </location>
</feature>
<dbReference type="InterPro" id="IPR032675">
    <property type="entry name" value="LRR_dom_sf"/>
</dbReference>
<dbReference type="InterPro" id="IPR053781">
    <property type="entry name" value="F-box_AtFBL13-like"/>
</dbReference>
<keyword evidence="4" id="KW-1185">Reference proteome</keyword>
<gene>
    <name evidence="3" type="ORF">SLEP1_g5696</name>
</gene>